<comment type="caution">
    <text evidence="3">The sequence shown here is derived from an EMBL/GenBank/DDBJ whole genome shotgun (WGS) entry which is preliminary data.</text>
</comment>
<evidence type="ECO:0000259" key="2">
    <source>
        <dbReference type="Pfam" id="PF04296"/>
    </source>
</evidence>
<keyword evidence="4" id="KW-1185">Reference proteome</keyword>
<name>A0ABR9JF17_9MICC</name>
<dbReference type="PANTHER" id="PTHR34215:SF1">
    <property type="entry name" value="YLXR DOMAIN-CONTAINING PROTEIN"/>
    <property type="match status" value="1"/>
</dbReference>
<sequence length="119" mass="13107">MRTCIGCRRQVAQDDVVRLALIAADDAGPAPEQVVWDTARALPGRGAWLHPQRECFDAAVRRKAFNRAFRRSVETKNLQLHDINGTNGTSPPPSTSVQRGATEARKRVQRDGSPMNTDA</sequence>
<dbReference type="InterPro" id="IPR035931">
    <property type="entry name" value="YlxR-like_sf"/>
</dbReference>
<gene>
    <name evidence="3" type="ORF">H4W27_001544</name>
</gene>
<dbReference type="InterPro" id="IPR037465">
    <property type="entry name" value="YlxR"/>
</dbReference>
<evidence type="ECO:0000313" key="3">
    <source>
        <dbReference type="EMBL" id="MBE1524426.1"/>
    </source>
</evidence>
<dbReference type="Proteomes" id="UP000643525">
    <property type="component" value="Unassembled WGS sequence"/>
</dbReference>
<proteinExistence type="predicted"/>
<dbReference type="Pfam" id="PF04296">
    <property type="entry name" value="YlxR"/>
    <property type="match status" value="1"/>
</dbReference>
<feature type="compositionally biased region" description="Polar residues" evidence="1">
    <location>
        <begin position="84"/>
        <end position="99"/>
    </location>
</feature>
<dbReference type="EMBL" id="JADBED010000001">
    <property type="protein sequence ID" value="MBE1524426.1"/>
    <property type="molecule type" value="Genomic_DNA"/>
</dbReference>
<feature type="region of interest" description="Disordered" evidence="1">
    <location>
        <begin position="79"/>
        <end position="119"/>
    </location>
</feature>
<feature type="domain" description="YlxR" evidence="2">
    <location>
        <begin position="2"/>
        <end position="74"/>
    </location>
</feature>
<evidence type="ECO:0000256" key="1">
    <source>
        <dbReference type="SAM" id="MobiDB-lite"/>
    </source>
</evidence>
<accession>A0ABR9JF17</accession>
<dbReference type="InterPro" id="IPR007393">
    <property type="entry name" value="YlxR_dom"/>
</dbReference>
<dbReference type="PANTHER" id="PTHR34215">
    <property type="entry name" value="BLL0784 PROTEIN"/>
    <property type="match status" value="1"/>
</dbReference>
<dbReference type="Gene3D" id="3.30.1230.10">
    <property type="entry name" value="YlxR-like"/>
    <property type="match status" value="1"/>
</dbReference>
<protein>
    <submittedName>
        <fullName evidence="3">RNA-binding protein YlxR (DUF448 family)</fullName>
    </submittedName>
</protein>
<dbReference type="RefSeq" id="WP_343931422.1">
    <property type="nucleotide sequence ID" value="NZ_BAAALJ010000002.1"/>
</dbReference>
<organism evidence="3 4">
    <name type="scientific">Nesterenkonia lutea</name>
    <dbReference type="NCBI Taxonomy" id="272919"/>
    <lineage>
        <taxon>Bacteria</taxon>
        <taxon>Bacillati</taxon>
        <taxon>Actinomycetota</taxon>
        <taxon>Actinomycetes</taxon>
        <taxon>Micrococcales</taxon>
        <taxon>Micrococcaceae</taxon>
        <taxon>Nesterenkonia</taxon>
    </lineage>
</organism>
<dbReference type="SUPFAM" id="SSF64376">
    <property type="entry name" value="YlxR-like"/>
    <property type="match status" value="1"/>
</dbReference>
<evidence type="ECO:0000313" key="4">
    <source>
        <dbReference type="Proteomes" id="UP000643525"/>
    </source>
</evidence>
<reference evidence="3 4" key="1">
    <citation type="submission" date="2020-10" db="EMBL/GenBank/DDBJ databases">
        <title>Sequencing the genomes of 1000 actinobacteria strains.</title>
        <authorList>
            <person name="Klenk H.-P."/>
        </authorList>
    </citation>
    <scope>NUCLEOTIDE SEQUENCE [LARGE SCALE GENOMIC DNA]</scope>
    <source>
        <strain evidence="3 4">DSM 15666</strain>
    </source>
</reference>